<feature type="domain" description="VWFD" evidence="12">
    <location>
        <begin position="1371"/>
        <end position="1545"/>
    </location>
</feature>
<sequence>MKLLALTLCAFVAISAAASRHRPLPPSEVTPFAAGYEYTFRYTTQIASSIQAQQNNNEQPDAQQSTYQVSALAAIHFQTERIATLTLKDITVTAQNGAIIDPRRVASISLGEEKTLEAEIQAQLEYVCKFDYVNGLVEKIYFHGKDNTWSKNIKRAILNMVQLNLARRNTAVQGFNYADDSTKPEQSKNMFTLPEISLEGECQTMYTFNAPFNGQSFNVTKSIDFKQCNRIAKTQYGPRAQKPCAECKQRVIDEQQLDRASVLQFELVGTPEKYAIRRVQLLSQYVYKTLAAEAAHPMQTVVAAELILTNVEKKTVKALSAALNTKEESLLYSAEWDQLEKRFYQYGDIEFTRETTPFAKVNNKIQTIVSLLKHISAASADKTNGIETETPLRVQKLVELVRMCTVAEMKQVREQIESLESQTEQLKLQEIWANTLGIAGTRNAVDQIVHGILNKDIPTQKAVEALKQLTGVIAPSDSIVDSLLHLCKSEVAQRNAPVRQACWLTAGAMIGDLCQETGYLAQTEQQCPRPKKEQYVKTLVQQYTSAETTYQKVLALKTIGNAALDLSVYDLEKIIVNPAEEPLIRQQAIDALRRLRNQMPRKIQSILMPVFKNMREAPEVRMTAFTMILYTNPENAVADQLAYVLFHERSQHVKSFVYSALQVFAQSPVPVEQRLAKHLQSVLKMTAGAKDSGCNFGRVPIYSEAQGEGIFVNWASVFSTNNMLPKHLGLSLDSALNGLLEKNAFSISLSQKDIEQYYQQLIDAIYSQTSSSSRARRASMNKNGEEELDYIFDNLDIQTRDAMDRNAFGMLAIRVRDIDTVIVPIADEFLPADLLKALRGERVSYSNLDWKLFEGKHFRSSAVASLHERSTKIATSSGLPLQVLHSIPTAVSIDGQIKTSFENGQVKLNAKAQPMFTAVHLISMQIWSPIVATGVESMHTLNLNLPLNADVHVGMGAENEKFKLKLRLPEQKTRLVSVHSLPVTFVRDFNTKTMMLGEPKVKAIRNQMLEPRLVDMTSSQRTAQKTGLRVSGHLHQPNAWTYRDILAVTTTSENHVVVDFEPTRQAPKEIELTIFSKLFSRSSESSAAPSLKSFFAKNSQHFDSIYESEDESETFADRQTALNSFLDSDYKPRQTYKHSFKAVLKTKGAENDIKAEIEVTPVCDSNANMCQIEATAQRSALFADETSTWNMKSKTQVLMPQYVRKLSQLKDNRQNKLIVNVEAEWGNSDAERQKLNLQLNGERAAQKNMPTRRLLASAFLNRYNLAADYRLSPAAETRFAQYFELFKLYNFWSVESRQKTNKDNAIFATLVIDPRTRQYANLTIATPEQRVRLSNFRLWTPVKPFNLVRAQTNEINSVSDVIDRVSEENRAECRVDGYKVKSFDGVFFKAPITKCYTVIAKDCARKSFAVVMKALNEDSDKKQIKIATKKAVIQIEPRRNSEKLVVRINGEEVSDEQTLSENWVTINNAESNARINLPQGVLINFDGEEASVKLSGMYKNAQCGLCGHYDGEANDEWRKNDNTVTDDLKAFHRSYSLLEDDSECEQKYNQDSSFSTLENDSESEYDSAYDSEDDREDNREYNHFDADSDESDSNESDDDSNRASPISKTQVVEYNHKICFSAKPVKQCPRGSYAVESEQMKVPFACMKRSSSEARRLLRAARSEDISSKLSDNKPSFVESVKVALACERF</sequence>
<feature type="compositionally biased region" description="Acidic residues" evidence="9">
    <location>
        <begin position="1587"/>
        <end position="1598"/>
    </location>
</feature>
<feature type="compositionally biased region" description="Polar residues" evidence="9">
    <location>
        <begin position="1547"/>
        <end position="1558"/>
    </location>
</feature>
<keyword evidence="3 10" id="KW-0732">Signal</keyword>
<dbReference type="InterPro" id="IPR015819">
    <property type="entry name" value="Lipid_transp_b-sht_shell"/>
</dbReference>
<evidence type="ECO:0000256" key="7">
    <source>
        <dbReference type="PROSITE-ProRule" id="PRU00557"/>
    </source>
</evidence>
<evidence type="ECO:0000256" key="3">
    <source>
        <dbReference type="ARBA" id="ARBA00022729"/>
    </source>
</evidence>
<comment type="caution">
    <text evidence="7">Lacks conserved residue(s) required for the propagation of feature annotation.</text>
</comment>
<dbReference type="Pfam" id="PF09172">
    <property type="entry name" value="Vit_open_b-sht"/>
    <property type="match status" value="1"/>
</dbReference>
<dbReference type="SMART" id="SM00216">
    <property type="entry name" value="VWD"/>
    <property type="match status" value="1"/>
</dbReference>
<dbReference type="InterPro" id="IPR015816">
    <property type="entry name" value="Vitellinogen_b-sht_N"/>
</dbReference>
<proteinExistence type="predicted"/>
<comment type="subcellular location">
    <subcellularLocation>
        <location evidence="1">Secreted</location>
    </subcellularLocation>
</comment>
<evidence type="ECO:0000256" key="8">
    <source>
        <dbReference type="SAM" id="Coils"/>
    </source>
</evidence>
<feature type="region of interest" description="Disordered" evidence="9">
    <location>
        <begin position="1542"/>
        <end position="1607"/>
    </location>
</feature>
<dbReference type="Proteomes" id="UP000492821">
    <property type="component" value="Unassembled WGS sequence"/>
</dbReference>
<dbReference type="InterPro" id="IPR050733">
    <property type="entry name" value="Vitellogenin/Apolipophorin"/>
</dbReference>
<dbReference type="SUPFAM" id="SSF56968">
    <property type="entry name" value="Lipovitellin-phosvitin complex, beta-sheet shell regions"/>
    <property type="match status" value="2"/>
</dbReference>
<feature type="chain" id="PRO_5028982356" evidence="10">
    <location>
        <begin position="19"/>
        <end position="1690"/>
    </location>
</feature>
<evidence type="ECO:0000256" key="5">
    <source>
        <dbReference type="ARBA" id="ARBA00023157"/>
    </source>
</evidence>
<reference evidence="13" key="1">
    <citation type="journal article" date="2013" name="Genetics">
        <title>The draft genome and transcriptome of Panagrellus redivivus are shaped by the harsh demands of a free-living lifestyle.</title>
        <authorList>
            <person name="Srinivasan J."/>
            <person name="Dillman A.R."/>
            <person name="Macchietto M.G."/>
            <person name="Heikkinen L."/>
            <person name="Lakso M."/>
            <person name="Fracchia K.M."/>
            <person name="Antoshechkin I."/>
            <person name="Mortazavi A."/>
            <person name="Wong G."/>
            <person name="Sternberg P.W."/>
        </authorList>
    </citation>
    <scope>NUCLEOTIDE SEQUENCE [LARGE SCALE GENOMIC DNA]</scope>
    <source>
        <strain evidence="13">MT8872</strain>
    </source>
</reference>
<dbReference type="InterPro" id="IPR001846">
    <property type="entry name" value="VWF_type-D"/>
</dbReference>
<name>A0A7E4VJH3_PANRE</name>
<feature type="disulfide bond" evidence="7">
    <location>
        <begin position="244"/>
        <end position="247"/>
    </location>
</feature>
<keyword evidence="2" id="KW-0964">Secreted</keyword>
<dbReference type="FunFam" id="1.25.10.20:FF:000003">
    <property type="entry name" value="Vitellogenin C"/>
    <property type="match status" value="1"/>
</dbReference>
<dbReference type="GO" id="GO:0005576">
    <property type="term" value="C:extracellular region"/>
    <property type="evidence" value="ECO:0007669"/>
    <property type="project" value="UniProtKB-SubCell"/>
</dbReference>
<dbReference type="Gene3D" id="2.20.80.10">
    <property type="entry name" value="Lipovitellin-phosvitin complex, chain A, domain 4"/>
    <property type="match status" value="1"/>
</dbReference>
<reference evidence="14" key="2">
    <citation type="submission" date="2020-10" db="UniProtKB">
        <authorList>
            <consortium name="WormBaseParasite"/>
        </authorList>
    </citation>
    <scope>IDENTIFICATION</scope>
</reference>
<dbReference type="InterPro" id="IPR011030">
    <property type="entry name" value="Lipovitellin_superhlx_dom"/>
</dbReference>
<dbReference type="Pfam" id="PF00094">
    <property type="entry name" value="VWD"/>
    <property type="match status" value="1"/>
</dbReference>
<evidence type="ECO:0000256" key="2">
    <source>
        <dbReference type="ARBA" id="ARBA00022525"/>
    </source>
</evidence>
<dbReference type="SMART" id="SM00638">
    <property type="entry name" value="LPD_N"/>
    <property type="match status" value="1"/>
</dbReference>
<feature type="domain" description="Vitellogenin" evidence="11">
    <location>
        <begin position="32"/>
        <end position="728"/>
    </location>
</feature>
<dbReference type="InterPro" id="IPR001747">
    <property type="entry name" value="Vitellogenin_N"/>
</dbReference>
<feature type="coiled-coil region" evidence="8">
    <location>
        <begin position="402"/>
        <end position="429"/>
    </location>
</feature>
<dbReference type="Pfam" id="PF01347">
    <property type="entry name" value="Vitellogenin_N"/>
    <property type="match status" value="1"/>
</dbReference>
<feature type="compositionally biased region" description="Basic and acidic residues" evidence="9">
    <location>
        <begin position="1576"/>
        <end position="1586"/>
    </location>
</feature>
<dbReference type="SMART" id="SM01169">
    <property type="entry name" value="DUF1943"/>
    <property type="match status" value="1"/>
</dbReference>
<evidence type="ECO:0000256" key="10">
    <source>
        <dbReference type="SAM" id="SignalP"/>
    </source>
</evidence>
<evidence type="ECO:0000256" key="9">
    <source>
        <dbReference type="SAM" id="MobiDB-lite"/>
    </source>
</evidence>
<protein>
    <submittedName>
        <fullName evidence="14">Vitellogenin domain-containing protein</fullName>
    </submittedName>
</protein>
<dbReference type="Gene3D" id="2.30.230.10">
    <property type="entry name" value="Lipovitellin, beta-sheet shell regions, chain A"/>
    <property type="match status" value="1"/>
</dbReference>
<accession>A0A7E4VJH3</accession>
<dbReference type="PANTHER" id="PTHR23345:SF15">
    <property type="entry name" value="VITELLOGENIN 1-RELATED"/>
    <property type="match status" value="1"/>
</dbReference>
<keyword evidence="4" id="KW-0758">Storage protein</keyword>
<organism evidence="13 14">
    <name type="scientific">Panagrellus redivivus</name>
    <name type="common">Microworm</name>
    <dbReference type="NCBI Taxonomy" id="6233"/>
    <lineage>
        <taxon>Eukaryota</taxon>
        <taxon>Metazoa</taxon>
        <taxon>Ecdysozoa</taxon>
        <taxon>Nematoda</taxon>
        <taxon>Chromadorea</taxon>
        <taxon>Rhabditida</taxon>
        <taxon>Tylenchina</taxon>
        <taxon>Panagrolaimomorpha</taxon>
        <taxon>Panagrolaimoidea</taxon>
        <taxon>Panagrolaimidae</taxon>
        <taxon>Panagrellus</taxon>
    </lineage>
</organism>
<evidence type="ECO:0000259" key="11">
    <source>
        <dbReference type="PROSITE" id="PS51211"/>
    </source>
</evidence>
<keyword evidence="13" id="KW-1185">Reference proteome</keyword>
<feature type="compositionally biased region" description="Acidic residues" evidence="9">
    <location>
        <begin position="1559"/>
        <end position="1575"/>
    </location>
</feature>
<dbReference type="PROSITE" id="PS51211">
    <property type="entry name" value="VITELLOGENIN"/>
    <property type="match status" value="1"/>
</dbReference>
<dbReference type="WBParaSite" id="Pan_g21845.t1">
    <property type="protein sequence ID" value="Pan_g21845.t1"/>
    <property type="gene ID" value="Pan_g21845"/>
</dbReference>
<feature type="signal peptide" evidence="10">
    <location>
        <begin position="1"/>
        <end position="18"/>
    </location>
</feature>
<dbReference type="SUPFAM" id="SSF48431">
    <property type="entry name" value="Lipovitellin-phosvitin complex, superhelical domain"/>
    <property type="match status" value="1"/>
</dbReference>
<keyword evidence="5 7" id="KW-1015">Disulfide bond</keyword>
<evidence type="ECO:0000256" key="4">
    <source>
        <dbReference type="ARBA" id="ARBA00022761"/>
    </source>
</evidence>
<evidence type="ECO:0000256" key="6">
    <source>
        <dbReference type="ARBA" id="ARBA00023180"/>
    </source>
</evidence>
<dbReference type="PROSITE" id="PS51233">
    <property type="entry name" value="VWFD"/>
    <property type="match status" value="1"/>
</dbReference>
<feature type="disulfide bond" evidence="7">
    <location>
        <begin position="202"/>
        <end position="228"/>
    </location>
</feature>
<dbReference type="GO" id="GO:0005319">
    <property type="term" value="F:lipid transporter activity"/>
    <property type="evidence" value="ECO:0007669"/>
    <property type="project" value="InterPro"/>
</dbReference>
<evidence type="ECO:0000313" key="13">
    <source>
        <dbReference type="Proteomes" id="UP000492821"/>
    </source>
</evidence>
<keyword evidence="6" id="KW-0325">Glycoprotein</keyword>
<dbReference type="Gene3D" id="1.25.10.20">
    <property type="entry name" value="Vitellinogen, superhelical"/>
    <property type="match status" value="1"/>
</dbReference>
<evidence type="ECO:0000256" key="1">
    <source>
        <dbReference type="ARBA" id="ARBA00004613"/>
    </source>
</evidence>
<evidence type="ECO:0000313" key="14">
    <source>
        <dbReference type="WBParaSite" id="Pan_g21845.t1"/>
    </source>
</evidence>
<keyword evidence="8" id="KW-0175">Coiled coil</keyword>
<dbReference type="GO" id="GO:0045735">
    <property type="term" value="F:nutrient reservoir activity"/>
    <property type="evidence" value="ECO:0007669"/>
    <property type="project" value="UniProtKB-KW"/>
</dbReference>
<dbReference type="PANTHER" id="PTHR23345">
    <property type="entry name" value="VITELLOGENIN-RELATED"/>
    <property type="match status" value="1"/>
</dbReference>
<dbReference type="InterPro" id="IPR015255">
    <property type="entry name" value="Vitellinogen_open_b-sht"/>
</dbReference>
<evidence type="ECO:0000259" key="12">
    <source>
        <dbReference type="PROSITE" id="PS51233"/>
    </source>
</evidence>